<dbReference type="AlphaFoldDB" id="A0A1G6ZBV8"/>
<accession>A0A1G6ZBV8</accession>
<dbReference type="InterPro" id="IPR029069">
    <property type="entry name" value="HotDog_dom_sf"/>
</dbReference>
<dbReference type="CDD" id="cd00586">
    <property type="entry name" value="4HBT"/>
    <property type="match status" value="1"/>
</dbReference>
<dbReference type="PANTHER" id="PTHR31793">
    <property type="entry name" value="4-HYDROXYBENZOYL-COA THIOESTERASE FAMILY MEMBER"/>
    <property type="match status" value="1"/>
</dbReference>
<evidence type="ECO:0000313" key="3">
    <source>
        <dbReference type="EMBL" id="SDD99216.1"/>
    </source>
</evidence>
<dbReference type="Proteomes" id="UP000198517">
    <property type="component" value="Unassembled WGS sequence"/>
</dbReference>
<dbReference type="SUPFAM" id="SSF54637">
    <property type="entry name" value="Thioesterase/thiol ester dehydrase-isomerase"/>
    <property type="match status" value="1"/>
</dbReference>
<dbReference type="PIRSF" id="PIRSF003230">
    <property type="entry name" value="YbgC"/>
    <property type="match status" value="1"/>
</dbReference>
<dbReference type="Gene3D" id="3.10.129.10">
    <property type="entry name" value="Hotdog Thioesterase"/>
    <property type="match status" value="1"/>
</dbReference>
<comment type="similarity">
    <text evidence="1">Belongs to the 4-hydroxybenzoyl-CoA thioesterase family.</text>
</comment>
<organism evidence="3 4">
    <name type="scientific">Riemerella columbipharyngis</name>
    <dbReference type="NCBI Taxonomy" id="1071918"/>
    <lineage>
        <taxon>Bacteria</taxon>
        <taxon>Pseudomonadati</taxon>
        <taxon>Bacteroidota</taxon>
        <taxon>Flavobacteriia</taxon>
        <taxon>Flavobacteriales</taxon>
        <taxon>Weeksellaceae</taxon>
        <taxon>Riemerella</taxon>
    </lineage>
</organism>
<keyword evidence="2 3" id="KW-0378">Hydrolase</keyword>
<name>A0A1G6ZBV8_9FLAO</name>
<dbReference type="Pfam" id="PF13279">
    <property type="entry name" value="4HBT_2"/>
    <property type="match status" value="1"/>
</dbReference>
<dbReference type="PANTHER" id="PTHR31793:SF27">
    <property type="entry name" value="NOVEL THIOESTERASE SUPERFAMILY DOMAIN AND SAPOSIN A-TYPE DOMAIN CONTAINING PROTEIN (0610012H03RIK)"/>
    <property type="match status" value="1"/>
</dbReference>
<dbReference type="NCBIfam" id="TIGR00051">
    <property type="entry name" value="YbgC/FadM family acyl-CoA thioesterase"/>
    <property type="match status" value="1"/>
</dbReference>
<sequence length="152" mass="18343">MIIKKYICIEKQIDKEMIHTKHCIRVRYGETDPMKYVYYGNYAEYFEVARVELFRSIGMAYSDIEHRGIWLPVSEYKIKYLKPALYDEILEIHTYIKKIPSVRIEFEYEIFNSKGEKITQAQTTLFFMDAEKQKICRCPDFLTELMLPYFKS</sequence>
<proteinExistence type="inferred from homology"/>
<dbReference type="EMBL" id="FNAS01000002">
    <property type="protein sequence ID" value="SDD99216.1"/>
    <property type="molecule type" value="Genomic_DNA"/>
</dbReference>
<dbReference type="InterPro" id="IPR050563">
    <property type="entry name" value="4-hydroxybenzoyl-CoA_TE"/>
</dbReference>
<evidence type="ECO:0000256" key="1">
    <source>
        <dbReference type="ARBA" id="ARBA00005953"/>
    </source>
</evidence>
<dbReference type="InterPro" id="IPR006684">
    <property type="entry name" value="YbgC/YbaW"/>
</dbReference>
<evidence type="ECO:0000313" key="4">
    <source>
        <dbReference type="Proteomes" id="UP000198517"/>
    </source>
</evidence>
<reference evidence="3 4" key="1">
    <citation type="submission" date="2016-10" db="EMBL/GenBank/DDBJ databases">
        <authorList>
            <person name="de Groot N.N."/>
        </authorList>
    </citation>
    <scope>NUCLEOTIDE SEQUENCE [LARGE SCALE GENOMIC DNA]</scope>
    <source>
        <strain evidence="3 4">DSM 24015</strain>
    </source>
</reference>
<keyword evidence="4" id="KW-1185">Reference proteome</keyword>
<dbReference type="STRING" id="1071918.SAMN05421544_10210"/>
<evidence type="ECO:0000256" key="2">
    <source>
        <dbReference type="ARBA" id="ARBA00022801"/>
    </source>
</evidence>
<protein>
    <submittedName>
        <fullName evidence="3">Acyl-CoA thioester hydrolase</fullName>
    </submittedName>
</protein>
<dbReference type="GO" id="GO:0047617">
    <property type="term" value="F:fatty acyl-CoA hydrolase activity"/>
    <property type="evidence" value="ECO:0007669"/>
    <property type="project" value="TreeGrafter"/>
</dbReference>
<gene>
    <name evidence="3" type="ORF">SAMN05421544_10210</name>
</gene>